<evidence type="ECO:0000313" key="2">
    <source>
        <dbReference type="Proteomes" id="UP000603865"/>
    </source>
</evidence>
<proteinExistence type="predicted"/>
<sequence>MSITLHFTGPLGTSITVDLTNESEVIPTLRRLGKQGWTSGNIPAGGLVLPLAMADNFDWSLIGAHPYTNSDGESCVMYRGHSYKRRDLDEVDTKKLRLPRITKFSRGAKPTDPAHLKEGEDGGVQYVTLISFKGAGRVIEAYLNPDNRTRQHEQQASQEVPDVLRKDLVHRLNAVLKTKRLSMADVLREQGVQMLVQVDDLALAQIVARLEQA</sequence>
<dbReference type="Pfam" id="PF12747">
    <property type="entry name" value="DdrB"/>
    <property type="match status" value="1"/>
</dbReference>
<dbReference type="Proteomes" id="UP000603865">
    <property type="component" value="Unassembled WGS sequence"/>
</dbReference>
<keyword evidence="2" id="KW-1185">Reference proteome</keyword>
<dbReference type="InterPro" id="IPR024305">
    <property type="entry name" value="ssDNA-bd_DdrB-like"/>
</dbReference>
<reference evidence="1" key="2">
    <citation type="submission" date="2020-09" db="EMBL/GenBank/DDBJ databases">
        <authorList>
            <person name="Sun Q."/>
            <person name="Ohkuma M."/>
        </authorList>
    </citation>
    <scope>NUCLEOTIDE SEQUENCE</scope>
    <source>
        <strain evidence="1">JCM 31311</strain>
    </source>
</reference>
<dbReference type="AlphaFoldDB" id="A0A918CCQ6"/>
<accession>A0A918CCQ6</accession>
<gene>
    <name evidence="1" type="ORF">GCM10008957_31290</name>
</gene>
<reference evidence="1" key="1">
    <citation type="journal article" date="2014" name="Int. J. Syst. Evol. Microbiol.">
        <title>Complete genome sequence of Corynebacterium casei LMG S-19264T (=DSM 44701T), isolated from a smear-ripened cheese.</title>
        <authorList>
            <consortium name="US DOE Joint Genome Institute (JGI-PGF)"/>
            <person name="Walter F."/>
            <person name="Albersmeier A."/>
            <person name="Kalinowski J."/>
            <person name="Ruckert C."/>
        </authorList>
    </citation>
    <scope>NUCLEOTIDE SEQUENCE</scope>
    <source>
        <strain evidence="1">JCM 31311</strain>
    </source>
</reference>
<protein>
    <submittedName>
        <fullName evidence="1">Uncharacterized protein</fullName>
    </submittedName>
</protein>
<name>A0A918CCQ6_9DEIO</name>
<dbReference type="RefSeq" id="WP_189091453.1">
    <property type="nucleotide sequence ID" value="NZ_BMQL01000019.1"/>
</dbReference>
<organism evidence="1 2">
    <name type="scientific">Deinococcus ruber</name>
    <dbReference type="NCBI Taxonomy" id="1848197"/>
    <lineage>
        <taxon>Bacteria</taxon>
        <taxon>Thermotogati</taxon>
        <taxon>Deinococcota</taxon>
        <taxon>Deinococci</taxon>
        <taxon>Deinococcales</taxon>
        <taxon>Deinococcaceae</taxon>
        <taxon>Deinococcus</taxon>
    </lineage>
</organism>
<evidence type="ECO:0000313" key="1">
    <source>
        <dbReference type="EMBL" id="GGR16385.1"/>
    </source>
</evidence>
<dbReference type="EMBL" id="BMQL01000019">
    <property type="protein sequence ID" value="GGR16385.1"/>
    <property type="molecule type" value="Genomic_DNA"/>
</dbReference>
<comment type="caution">
    <text evidence="1">The sequence shown here is derived from an EMBL/GenBank/DDBJ whole genome shotgun (WGS) entry which is preliminary data.</text>
</comment>